<name>A0A9P4JLC8_9PLEO</name>
<evidence type="ECO:0000313" key="9">
    <source>
        <dbReference type="EMBL" id="KAF2201225.1"/>
    </source>
</evidence>
<evidence type="ECO:0000256" key="5">
    <source>
        <dbReference type="ARBA" id="ARBA00038359"/>
    </source>
</evidence>
<organism evidence="9 10">
    <name type="scientific">Delitschia confertaspora ATCC 74209</name>
    <dbReference type="NCBI Taxonomy" id="1513339"/>
    <lineage>
        <taxon>Eukaryota</taxon>
        <taxon>Fungi</taxon>
        <taxon>Dikarya</taxon>
        <taxon>Ascomycota</taxon>
        <taxon>Pezizomycotina</taxon>
        <taxon>Dothideomycetes</taxon>
        <taxon>Pleosporomycetidae</taxon>
        <taxon>Pleosporales</taxon>
        <taxon>Delitschiaceae</taxon>
        <taxon>Delitschia</taxon>
    </lineage>
</organism>
<dbReference type="InterPro" id="IPR049326">
    <property type="entry name" value="Rhodopsin_dom_fungi"/>
</dbReference>
<feature type="region of interest" description="Disordered" evidence="6">
    <location>
        <begin position="349"/>
        <end position="402"/>
    </location>
</feature>
<evidence type="ECO:0000256" key="4">
    <source>
        <dbReference type="ARBA" id="ARBA00023136"/>
    </source>
</evidence>
<feature type="transmembrane region" description="Helical" evidence="7">
    <location>
        <begin position="108"/>
        <end position="129"/>
    </location>
</feature>
<evidence type="ECO:0000256" key="7">
    <source>
        <dbReference type="SAM" id="Phobius"/>
    </source>
</evidence>
<comment type="caution">
    <text evidence="9">The sequence shown here is derived from an EMBL/GenBank/DDBJ whole genome shotgun (WGS) entry which is preliminary data.</text>
</comment>
<gene>
    <name evidence="9" type="ORF">GQ43DRAFT_471976</name>
</gene>
<feature type="domain" description="Rhodopsin" evidence="8">
    <location>
        <begin position="40"/>
        <end position="270"/>
    </location>
</feature>
<dbReference type="GO" id="GO:0016020">
    <property type="term" value="C:membrane"/>
    <property type="evidence" value="ECO:0007669"/>
    <property type="project" value="UniProtKB-SubCell"/>
</dbReference>
<feature type="transmembrane region" description="Helical" evidence="7">
    <location>
        <begin position="190"/>
        <end position="211"/>
    </location>
</feature>
<protein>
    <recommendedName>
        <fullName evidence="8">Rhodopsin domain-containing protein</fullName>
    </recommendedName>
</protein>
<dbReference type="Proteomes" id="UP000799536">
    <property type="component" value="Unassembled WGS sequence"/>
</dbReference>
<comment type="similarity">
    <text evidence="5">Belongs to the SAT4 family.</text>
</comment>
<keyword evidence="4 7" id="KW-0472">Membrane</keyword>
<evidence type="ECO:0000256" key="2">
    <source>
        <dbReference type="ARBA" id="ARBA00022692"/>
    </source>
</evidence>
<dbReference type="PANTHER" id="PTHR33048:SF47">
    <property type="entry name" value="INTEGRAL MEMBRANE PROTEIN-RELATED"/>
    <property type="match status" value="1"/>
</dbReference>
<keyword evidence="3 7" id="KW-1133">Transmembrane helix</keyword>
<dbReference type="InterPro" id="IPR052337">
    <property type="entry name" value="SAT4-like"/>
</dbReference>
<proteinExistence type="inferred from homology"/>
<dbReference type="EMBL" id="ML993985">
    <property type="protein sequence ID" value="KAF2201225.1"/>
    <property type="molecule type" value="Genomic_DNA"/>
</dbReference>
<dbReference type="OrthoDB" id="444631at2759"/>
<sequence length="402" mass="45524">MASNPGVSVLPPPPPKVSEHAFLGIVWGGFTLATLFVASRCALRYKAFRRFYLDDAFVALAWLIVLATSITWQILVRDMFLDNSVARGLQMPPVDFVERVERFLKGSAAIVFLFYSTLWSIKLSFLFFFRRLYPPVGRWNGFWWAIFGVTMASYFVCIGDIEYNCLVMPLTKIAAKCSSEKSIRFQRMTLIANCVLDVLTDVLITVIPFTMLWKVRISMRRKLALAGVFSVTMVTIIFSIVRASVITSNSIQPDMSWLYTWSNIEVYTGIYLLLPRPSHSHSANNHPALIVSSLGSFRSLFRSQDSSRPTPRRSDDSPPTFGSPMRNPIRKKWHSMIYTSDISGMTKLGSNTELKTNDSEAQQIIDMYRGEKRQSSLGSQTTSDYRHSNENAQRGVNAHAFP</sequence>
<comment type="subcellular location">
    <subcellularLocation>
        <location evidence="1">Membrane</location>
        <topology evidence="1">Multi-pass membrane protein</topology>
    </subcellularLocation>
</comment>
<feature type="transmembrane region" description="Helical" evidence="7">
    <location>
        <begin position="20"/>
        <end position="39"/>
    </location>
</feature>
<feature type="compositionally biased region" description="Polar residues" evidence="6">
    <location>
        <begin position="349"/>
        <end position="362"/>
    </location>
</feature>
<keyword evidence="2 7" id="KW-0812">Transmembrane</keyword>
<dbReference type="AlphaFoldDB" id="A0A9P4JLC8"/>
<feature type="region of interest" description="Disordered" evidence="6">
    <location>
        <begin position="302"/>
        <end position="328"/>
    </location>
</feature>
<feature type="transmembrane region" description="Helical" evidence="7">
    <location>
        <begin position="141"/>
        <end position="161"/>
    </location>
</feature>
<evidence type="ECO:0000256" key="6">
    <source>
        <dbReference type="SAM" id="MobiDB-lite"/>
    </source>
</evidence>
<feature type="transmembrane region" description="Helical" evidence="7">
    <location>
        <begin position="223"/>
        <end position="245"/>
    </location>
</feature>
<dbReference type="PANTHER" id="PTHR33048">
    <property type="entry name" value="PTH11-LIKE INTEGRAL MEMBRANE PROTEIN (AFU_ORTHOLOGUE AFUA_5G11245)"/>
    <property type="match status" value="1"/>
</dbReference>
<feature type="transmembrane region" description="Helical" evidence="7">
    <location>
        <begin position="51"/>
        <end position="75"/>
    </location>
</feature>
<evidence type="ECO:0000256" key="1">
    <source>
        <dbReference type="ARBA" id="ARBA00004141"/>
    </source>
</evidence>
<evidence type="ECO:0000256" key="3">
    <source>
        <dbReference type="ARBA" id="ARBA00022989"/>
    </source>
</evidence>
<evidence type="ECO:0000313" key="10">
    <source>
        <dbReference type="Proteomes" id="UP000799536"/>
    </source>
</evidence>
<dbReference type="Pfam" id="PF20684">
    <property type="entry name" value="Fung_rhodopsin"/>
    <property type="match status" value="1"/>
</dbReference>
<evidence type="ECO:0000259" key="8">
    <source>
        <dbReference type="Pfam" id="PF20684"/>
    </source>
</evidence>
<accession>A0A9P4JLC8</accession>
<keyword evidence="10" id="KW-1185">Reference proteome</keyword>
<reference evidence="9" key="1">
    <citation type="journal article" date="2020" name="Stud. Mycol.">
        <title>101 Dothideomycetes genomes: a test case for predicting lifestyles and emergence of pathogens.</title>
        <authorList>
            <person name="Haridas S."/>
            <person name="Albert R."/>
            <person name="Binder M."/>
            <person name="Bloem J."/>
            <person name="Labutti K."/>
            <person name="Salamov A."/>
            <person name="Andreopoulos B."/>
            <person name="Baker S."/>
            <person name="Barry K."/>
            <person name="Bills G."/>
            <person name="Bluhm B."/>
            <person name="Cannon C."/>
            <person name="Castanera R."/>
            <person name="Culley D."/>
            <person name="Daum C."/>
            <person name="Ezra D."/>
            <person name="Gonzalez J."/>
            <person name="Henrissat B."/>
            <person name="Kuo A."/>
            <person name="Liang C."/>
            <person name="Lipzen A."/>
            <person name="Lutzoni F."/>
            <person name="Magnuson J."/>
            <person name="Mondo S."/>
            <person name="Nolan M."/>
            <person name="Ohm R."/>
            <person name="Pangilinan J."/>
            <person name="Park H.-J."/>
            <person name="Ramirez L."/>
            <person name="Alfaro M."/>
            <person name="Sun H."/>
            <person name="Tritt A."/>
            <person name="Yoshinaga Y."/>
            <person name="Zwiers L.-H."/>
            <person name="Turgeon B."/>
            <person name="Goodwin S."/>
            <person name="Spatafora J."/>
            <person name="Crous P."/>
            <person name="Grigoriev I."/>
        </authorList>
    </citation>
    <scope>NUCLEOTIDE SEQUENCE</scope>
    <source>
        <strain evidence="9">ATCC 74209</strain>
    </source>
</reference>